<evidence type="ECO:0000313" key="8">
    <source>
        <dbReference type="Proteomes" id="UP000663792"/>
    </source>
</evidence>
<keyword evidence="3" id="KW-0804">Transcription</keyword>
<dbReference type="Gene3D" id="1.10.357.10">
    <property type="entry name" value="Tetracycline Repressor, domain 2"/>
    <property type="match status" value="1"/>
</dbReference>
<dbReference type="RefSeq" id="WP_205262255.1">
    <property type="nucleotide sequence ID" value="NZ_JAERWK010000025.1"/>
</dbReference>
<feature type="region of interest" description="Disordered" evidence="5">
    <location>
        <begin position="182"/>
        <end position="201"/>
    </location>
</feature>
<feature type="domain" description="HTH tetR-type" evidence="6">
    <location>
        <begin position="10"/>
        <end position="69"/>
    </location>
</feature>
<gene>
    <name evidence="7" type="ORF">JL106_18635</name>
</gene>
<proteinExistence type="predicted"/>
<accession>A0A938YG77</accession>
<evidence type="ECO:0000256" key="5">
    <source>
        <dbReference type="SAM" id="MobiDB-lite"/>
    </source>
</evidence>
<dbReference type="InterPro" id="IPR050109">
    <property type="entry name" value="HTH-type_TetR-like_transc_reg"/>
</dbReference>
<dbReference type="Proteomes" id="UP000663792">
    <property type="component" value="Unassembled WGS sequence"/>
</dbReference>
<protein>
    <submittedName>
        <fullName evidence="7">TetR family transcriptional regulator</fullName>
    </submittedName>
</protein>
<evidence type="ECO:0000256" key="1">
    <source>
        <dbReference type="ARBA" id="ARBA00023015"/>
    </source>
</evidence>
<keyword evidence="8" id="KW-1185">Reference proteome</keyword>
<evidence type="ECO:0000256" key="2">
    <source>
        <dbReference type="ARBA" id="ARBA00023125"/>
    </source>
</evidence>
<dbReference type="InterPro" id="IPR041479">
    <property type="entry name" value="TetR_CgmR_C"/>
</dbReference>
<organism evidence="7 8">
    <name type="scientific">Nakamurella leprariae</name>
    <dbReference type="NCBI Taxonomy" id="2803911"/>
    <lineage>
        <taxon>Bacteria</taxon>
        <taxon>Bacillati</taxon>
        <taxon>Actinomycetota</taxon>
        <taxon>Actinomycetes</taxon>
        <taxon>Nakamurellales</taxon>
        <taxon>Nakamurellaceae</taxon>
        <taxon>Nakamurella</taxon>
    </lineage>
</organism>
<name>A0A938YG77_9ACTN</name>
<dbReference type="InterPro" id="IPR001647">
    <property type="entry name" value="HTH_TetR"/>
</dbReference>
<dbReference type="PRINTS" id="PR00455">
    <property type="entry name" value="HTHTETR"/>
</dbReference>
<sequence>MSDTQNRNPERTRRAILDAARGLLRESGTGVALGDIAVAAGVSKSGLLHHFPNRDALLLAVAADALTQLHEIVRHSVDLAENRPGKALRAYVRALSSNDQLVRDVFEVSGVWTALQHVPGVAELLEQDGHRWQELLAADGLDADRILLVRYAADGLAAAQQWDVTVDDVAIARARDVLLRMAEPGGELGGPPDGGPDTAPR</sequence>
<evidence type="ECO:0000259" key="6">
    <source>
        <dbReference type="PROSITE" id="PS50977"/>
    </source>
</evidence>
<dbReference type="AlphaFoldDB" id="A0A938YG77"/>
<keyword evidence="1" id="KW-0805">Transcription regulation</keyword>
<dbReference type="Pfam" id="PF00440">
    <property type="entry name" value="TetR_N"/>
    <property type="match status" value="1"/>
</dbReference>
<dbReference type="Pfam" id="PF17937">
    <property type="entry name" value="TetR_C_28"/>
    <property type="match status" value="1"/>
</dbReference>
<reference evidence="7" key="1">
    <citation type="submission" date="2021-01" db="EMBL/GenBank/DDBJ databases">
        <title>YIM 132084 draft genome.</title>
        <authorList>
            <person name="An D."/>
        </authorList>
    </citation>
    <scope>NUCLEOTIDE SEQUENCE</scope>
    <source>
        <strain evidence="7">YIM 132084</strain>
    </source>
</reference>
<dbReference type="InterPro" id="IPR009057">
    <property type="entry name" value="Homeodomain-like_sf"/>
</dbReference>
<dbReference type="SUPFAM" id="SSF46689">
    <property type="entry name" value="Homeodomain-like"/>
    <property type="match status" value="1"/>
</dbReference>
<dbReference type="PANTHER" id="PTHR30055:SF234">
    <property type="entry name" value="HTH-TYPE TRANSCRIPTIONAL REGULATOR BETI"/>
    <property type="match status" value="1"/>
</dbReference>
<dbReference type="GO" id="GO:0003700">
    <property type="term" value="F:DNA-binding transcription factor activity"/>
    <property type="evidence" value="ECO:0007669"/>
    <property type="project" value="TreeGrafter"/>
</dbReference>
<dbReference type="PROSITE" id="PS50977">
    <property type="entry name" value="HTH_TETR_2"/>
    <property type="match status" value="1"/>
</dbReference>
<dbReference type="EMBL" id="JAERWK010000025">
    <property type="protein sequence ID" value="MBM9469309.1"/>
    <property type="molecule type" value="Genomic_DNA"/>
</dbReference>
<dbReference type="GO" id="GO:0000976">
    <property type="term" value="F:transcription cis-regulatory region binding"/>
    <property type="evidence" value="ECO:0007669"/>
    <property type="project" value="TreeGrafter"/>
</dbReference>
<evidence type="ECO:0000256" key="3">
    <source>
        <dbReference type="ARBA" id="ARBA00023163"/>
    </source>
</evidence>
<keyword evidence="2 4" id="KW-0238">DNA-binding</keyword>
<evidence type="ECO:0000256" key="4">
    <source>
        <dbReference type="PROSITE-ProRule" id="PRU00335"/>
    </source>
</evidence>
<dbReference type="PANTHER" id="PTHR30055">
    <property type="entry name" value="HTH-TYPE TRANSCRIPTIONAL REGULATOR RUTR"/>
    <property type="match status" value="1"/>
</dbReference>
<feature type="DNA-binding region" description="H-T-H motif" evidence="4">
    <location>
        <begin position="32"/>
        <end position="51"/>
    </location>
</feature>
<comment type="caution">
    <text evidence="7">The sequence shown here is derived from an EMBL/GenBank/DDBJ whole genome shotgun (WGS) entry which is preliminary data.</text>
</comment>
<evidence type="ECO:0000313" key="7">
    <source>
        <dbReference type="EMBL" id="MBM9469309.1"/>
    </source>
</evidence>